<keyword evidence="4" id="KW-1185">Reference proteome</keyword>
<gene>
    <name evidence="3" type="ORF">H3309_04895</name>
</gene>
<organism evidence="3 4">
    <name type="scientific">Sandaracinobacteroides saxicola</name>
    <dbReference type="NCBI Taxonomy" id="2759707"/>
    <lineage>
        <taxon>Bacteria</taxon>
        <taxon>Pseudomonadati</taxon>
        <taxon>Pseudomonadota</taxon>
        <taxon>Alphaproteobacteria</taxon>
        <taxon>Sphingomonadales</taxon>
        <taxon>Sphingosinicellaceae</taxon>
        <taxon>Sandaracinobacteroides</taxon>
    </lineage>
</organism>
<dbReference type="Pfam" id="PF01408">
    <property type="entry name" value="GFO_IDH_MocA"/>
    <property type="match status" value="1"/>
</dbReference>
<protein>
    <submittedName>
        <fullName evidence="3">Gfo/Idh/MocA family oxidoreductase</fullName>
    </submittedName>
</protein>
<reference evidence="3 4" key="1">
    <citation type="submission" date="2020-07" db="EMBL/GenBank/DDBJ databases">
        <title>Complete genome sequence for Sandaracinobacter sp. M6.</title>
        <authorList>
            <person name="Tang Y."/>
            <person name="Liu Q."/>
            <person name="Guo Z."/>
            <person name="Lei P."/>
            <person name="Huang B."/>
        </authorList>
    </citation>
    <scope>NUCLEOTIDE SEQUENCE [LARGE SCALE GENOMIC DNA]</scope>
    <source>
        <strain evidence="3 4">M6</strain>
    </source>
</reference>
<evidence type="ECO:0000259" key="2">
    <source>
        <dbReference type="Pfam" id="PF22725"/>
    </source>
</evidence>
<evidence type="ECO:0000313" key="3">
    <source>
        <dbReference type="EMBL" id="QMW23819.1"/>
    </source>
</evidence>
<dbReference type="KEGG" id="sand:H3309_04895"/>
<dbReference type="InterPro" id="IPR036291">
    <property type="entry name" value="NAD(P)-bd_dom_sf"/>
</dbReference>
<dbReference type="PANTHER" id="PTHR43708">
    <property type="entry name" value="CONSERVED EXPRESSED OXIDOREDUCTASE (EUROFUNG)"/>
    <property type="match status" value="1"/>
</dbReference>
<accession>A0A7G5IKC7</accession>
<feature type="domain" description="Gfo/Idh/MocA-like oxidoreductase N-terminal" evidence="1">
    <location>
        <begin position="6"/>
        <end position="131"/>
    </location>
</feature>
<dbReference type="RefSeq" id="WP_182297642.1">
    <property type="nucleotide sequence ID" value="NZ_CP059851.1"/>
</dbReference>
<dbReference type="InterPro" id="IPR051317">
    <property type="entry name" value="Gfo/Idh/MocA_oxidoreduct"/>
</dbReference>
<dbReference type="InterPro" id="IPR055170">
    <property type="entry name" value="GFO_IDH_MocA-like_dom"/>
</dbReference>
<dbReference type="SUPFAM" id="SSF51735">
    <property type="entry name" value="NAD(P)-binding Rossmann-fold domains"/>
    <property type="match status" value="1"/>
</dbReference>
<dbReference type="GO" id="GO:0000166">
    <property type="term" value="F:nucleotide binding"/>
    <property type="evidence" value="ECO:0007669"/>
    <property type="project" value="InterPro"/>
</dbReference>
<dbReference type="InterPro" id="IPR000683">
    <property type="entry name" value="Gfo/Idh/MocA-like_OxRdtase_N"/>
</dbReference>
<dbReference type="SUPFAM" id="SSF55347">
    <property type="entry name" value="Glyceraldehyde-3-phosphate dehydrogenase-like, C-terminal domain"/>
    <property type="match status" value="1"/>
</dbReference>
<evidence type="ECO:0000313" key="4">
    <source>
        <dbReference type="Proteomes" id="UP000515292"/>
    </source>
</evidence>
<dbReference type="Gene3D" id="3.30.360.10">
    <property type="entry name" value="Dihydrodipicolinate Reductase, domain 2"/>
    <property type="match status" value="1"/>
</dbReference>
<sequence>MTLPWALVGGGGGAMIGPMHRAAALGCGAFTLVAAAPSSRAEVAAKTGAEWGLPPAATFADWRDLVAATPVLGLRAVSIATPNALHAEQASAFLRAGVAVICDKPLTGTLAEAEALAAVQAATGTPLFVTYNYSAFPRIREARAMAAAGDLGTVTQVLVEFAQDGRLTERKPRGWRHDPALSGAGGASADVGTHAFHLAEFVSGQRVSALAADIQHVAGGPLDDGVHALLRFDGGARGLLWATQAAPGTRPGLRLRVVGTRASLDWHLAAPDQLPVTGLKVPAPGMMPVSPDELTASFTAAFTALYADIAAALAGRPSLAPDVADGVRGLRFVETVLASNGRWLSMA</sequence>
<name>A0A7G5IKC7_9SPHN</name>
<feature type="domain" description="GFO/IDH/MocA-like oxidoreductase" evidence="2">
    <location>
        <begin position="139"/>
        <end position="264"/>
    </location>
</feature>
<dbReference type="Proteomes" id="UP000515292">
    <property type="component" value="Chromosome"/>
</dbReference>
<dbReference type="AlphaFoldDB" id="A0A7G5IKC7"/>
<dbReference type="Pfam" id="PF22725">
    <property type="entry name" value="GFO_IDH_MocA_C3"/>
    <property type="match status" value="1"/>
</dbReference>
<dbReference type="PANTHER" id="PTHR43708:SF3">
    <property type="entry name" value="OXIDOREDUCTASE"/>
    <property type="match status" value="1"/>
</dbReference>
<proteinExistence type="predicted"/>
<evidence type="ECO:0000259" key="1">
    <source>
        <dbReference type="Pfam" id="PF01408"/>
    </source>
</evidence>
<dbReference type="EMBL" id="CP059851">
    <property type="protein sequence ID" value="QMW23819.1"/>
    <property type="molecule type" value="Genomic_DNA"/>
</dbReference>
<dbReference type="Gene3D" id="3.40.50.720">
    <property type="entry name" value="NAD(P)-binding Rossmann-like Domain"/>
    <property type="match status" value="1"/>
</dbReference>